<evidence type="ECO:0000256" key="1">
    <source>
        <dbReference type="SAM" id="MobiDB-lite"/>
    </source>
</evidence>
<evidence type="ECO:0008006" key="4">
    <source>
        <dbReference type="Google" id="ProtNLM"/>
    </source>
</evidence>
<dbReference type="VEuPathDB" id="FungiDB:PPTG_23964"/>
<feature type="signal peptide" evidence="2">
    <location>
        <begin position="1"/>
        <end position="28"/>
    </location>
</feature>
<organism evidence="3">
    <name type="scientific">Phytophthora nicotianae</name>
    <name type="common">Potato buckeye rot agent</name>
    <name type="synonym">Phytophthora parasitica</name>
    <dbReference type="NCBI Taxonomy" id="4792"/>
    <lineage>
        <taxon>Eukaryota</taxon>
        <taxon>Sar</taxon>
        <taxon>Stramenopiles</taxon>
        <taxon>Oomycota</taxon>
        <taxon>Peronosporomycetes</taxon>
        <taxon>Peronosporales</taxon>
        <taxon>Peronosporaceae</taxon>
        <taxon>Phytophthora</taxon>
    </lineage>
</organism>
<gene>
    <name evidence="3" type="ORF">L914_17350</name>
</gene>
<dbReference type="EMBL" id="KI695418">
    <property type="protein sequence ID" value="ETM35813.1"/>
    <property type="molecule type" value="Genomic_DNA"/>
</dbReference>
<protein>
    <recommendedName>
        <fullName evidence="4">RxLR effector protein</fullName>
    </recommendedName>
</protein>
<name>W2MJH9_PHYNI</name>
<evidence type="ECO:0000256" key="2">
    <source>
        <dbReference type="SAM" id="SignalP"/>
    </source>
</evidence>
<dbReference type="Proteomes" id="UP000054532">
    <property type="component" value="Unassembled WGS sequence"/>
</dbReference>
<feature type="region of interest" description="Disordered" evidence="1">
    <location>
        <begin position="93"/>
        <end position="118"/>
    </location>
</feature>
<sequence length="118" mass="12782">MPAMLGKVLKRGVSAATVALLCVVPSTGSVNRRANTRFHTDQELPKPCEAPEQLFRVQDKTRGLEPLHISLLEQTSFTAQTLSRGASVCSKEMEPAHRVGETGYSSFSPSGPCPGQQW</sequence>
<reference evidence="3" key="1">
    <citation type="submission" date="2013-11" db="EMBL/GenBank/DDBJ databases">
        <title>The Genome Sequence of Phytophthora parasitica IAC_01/95.</title>
        <authorList>
            <consortium name="The Broad Institute Genomics Platform"/>
            <person name="Russ C."/>
            <person name="Tyler B."/>
            <person name="Panabieres F."/>
            <person name="Shan W."/>
            <person name="Tripathy S."/>
            <person name="Grunwald N."/>
            <person name="Machado M."/>
            <person name="Johnson C.S."/>
            <person name="Arredondo F."/>
            <person name="Hong C."/>
            <person name="Coffey M."/>
            <person name="Young S.K."/>
            <person name="Zeng Q."/>
            <person name="Gargeya S."/>
            <person name="Fitzgerald M."/>
            <person name="Abouelleil A."/>
            <person name="Alvarado L."/>
            <person name="Chapman S.B."/>
            <person name="Gainer-Dewar J."/>
            <person name="Goldberg J."/>
            <person name="Griggs A."/>
            <person name="Gujja S."/>
            <person name="Hansen M."/>
            <person name="Howarth C."/>
            <person name="Imamovic A."/>
            <person name="Ireland A."/>
            <person name="Larimer J."/>
            <person name="McCowan C."/>
            <person name="Murphy C."/>
            <person name="Pearson M."/>
            <person name="Poon T.W."/>
            <person name="Priest M."/>
            <person name="Roberts A."/>
            <person name="Saif S."/>
            <person name="Shea T."/>
            <person name="Sykes S."/>
            <person name="Wortman J."/>
            <person name="Nusbaum C."/>
            <person name="Birren B."/>
        </authorList>
    </citation>
    <scope>NUCLEOTIDE SEQUENCE [LARGE SCALE GENOMIC DNA]</scope>
    <source>
        <strain evidence="3">IAC_01/95</strain>
    </source>
</reference>
<keyword evidence="2" id="KW-0732">Signal</keyword>
<proteinExistence type="predicted"/>
<dbReference type="AlphaFoldDB" id="W2MJH9"/>
<accession>W2MJH9</accession>
<feature type="chain" id="PRO_5004820699" description="RxLR effector protein" evidence="2">
    <location>
        <begin position="29"/>
        <end position="118"/>
    </location>
</feature>
<evidence type="ECO:0000313" key="3">
    <source>
        <dbReference type="EMBL" id="ETM35813.1"/>
    </source>
</evidence>